<proteinExistence type="predicted"/>
<evidence type="ECO:0000313" key="3">
    <source>
        <dbReference type="Proteomes" id="UP001213042"/>
    </source>
</evidence>
<reference evidence="2" key="1">
    <citation type="submission" date="2023-01" db="EMBL/GenBank/DDBJ databases">
        <title>Human gut microbiome strain richness.</title>
        <authorList>
            <person name="Chen-Liaw A."/>
        </authorList>
    </citation>
    <scope>NUCLEOTIDE SEQUENCE</scope>
    <source>
        <strain evidence="2">D43st1_D9_D43t1_170807</strain>
        <strain evidence="1">D59st1_B8_D59t2_181005</strain>
    </source>
</reference>
<protein>
    <recommendedName>
        <fullName evidence="4">Phage protein</fullName>
    </recommendedName>
</protein>
<dbReference type="AlphaFoldDB" id="A0AAW6EDD3"/>
<dbReference type="EMBL" id="JAQMLU010000024">
    <property type="protein sequence ID" value="MDB8751170.1"/>
    <property type="molecule type" value="Genomic_DNA"/>
</dbReference>
<comment type="caution">
    <text evidence="2">The sequence shown here is derived from an EMBL/GenBank/DDBJ whole genome shotgun (WGS) entry which is preliminary data.</text>
</comment>
<dbReference type="EMBL" id="JAQMLS010000002">
    <property type="protein sequence ID" value="MDB8741117.1"/>
    <property type="molecule type" value="Genomic_DNA"/>
</dbReference>
<name>A0AAW6EDD3_9FIRM</name>
<sequence length="94" mass="10999">MPNPTEINLLNYHFEAKACDELLTAMLNHSDFDYVTVDELRHYSELSQFTFDELRTAVYELCKRGFLLVVQKPYGHVYAVNKLRISNMEFVYGA</sequence>
<evidence type="ECO:0000313" key="2">
    <source>
        <dbReference type="EMBL" id="MDB8751170.1"/>
    </source>
</evidence>
<dbReference type="Proteomes" id="UP001213042">
    <property type="component" value="Unassembled WGS sequence"/>
</dbReference>
<organism evidence="2 3">
    <name type="scientific">Ruminococcus bicirculans</name>
    <name type="common">ex Wegman et al. 2014</name>
    <dbReference type="NCBI Taxonomy" id="1160721"/>
    <lineage>
        <taxon>Bacteria</taxon>
        <taxon>Bacillati</taxon>
        <taxon>Bacillota</taxon>
        <taxon>Clostridia</taxon>
        <taxon>Eubacteriales</taxon>
        <taxon>Oscillospiraceae</taxon>
        <taxon>Ruminococcus</taxon>
    </lineage>
</organism>
<dbReference type="Proteomes" id="UP001211421">
    <property type="component" value="Unassembled WGS sequence"/>
</dbReference>
<evidence type="ECO:0000313" key="1">
    <source>
        <dbReference type="EMBL" id="MDB8741117.1"/>
    </source>
</evidence>
<accession>A0AAW6EDD3</accession>
<gene>
    <name evidence="1" type="ORF">PNV70_03420</name>
    <name evidence="2" type="ORF">PNW00_12030</name>
</gene>
<evidence type="ECO:0008006" key="4">
    <source>
        <dbReference type="Google" id="ProtNLM"/>
    </source>
</evidence>
<dbReference type="RefSeq" id="WP_195221672.1">
    <property type="nucleotide sequence ID" value="NZ_CAKVSD010000012.1"/>
</dbReference>